<proteinExistence type="predicted"/>
<protein>
    <submittedName>
        <fullName evidence="2">Uncharacterized protein</fullName>
    </submittedName>
</protein>
<evidence type="ECO:0000313" key="2">
    <source>
        <dbReference type="EMBL" id="GMI44381.1"/>
    </source>
</evidence>
<reference evidence="3" key="1">
    <citation type="journal article" date="2023" name="Commun. Biol.">
        <title>Genome analysis of Parmales, the sister group of diatoms, reveals the evolutionary specialization of diatoms from phago-mixotrophs to photoautotrophs.</title>
        <authorList>
            <person name="Ban H."/>
            <person name="Sato S."/>
            <person name="Yoshikawa S."/>
            <person name="Yamada K."/>
            <person name="Nakamura Y."/>
            <person name="Ichinomiya M."/>
            <person name="Sato N."/>
            <person name="Blanc-Mathieu R."/>
            <person name="Endo H."/>
            <person name="Kuwata A."/>
            <person name="Ogata H."/>
        </authorList>
    </citation>
    <scope>NUCLEOTIDE SEQUENCE [LARGE SCALE GENOMIC DNA]</scope>
</reference>
<gene>
    <name evidence="2" type="ORF">TrCOL_g8300</name>
</gene>
<feature type="transmembrane region" description="Helical" evidence="1">
    <location>
        <begin position="344"/>
        <end position="366"/>
    </location>
</feature>
<sequence>MRREERDRGISAPAAMGAPLLDHAEEQLYWEEDPAGNPRRTIHADAGRRPVLLSEEQKWEAQNTVAFWAATFFLQGSLLFTIGSIALYPSVLTICVEDSKTEDCSPEFMYRAWVDYSFLIGAWCFTIGNYLVYFQVINSEKSEGFSLFVFPVMDGGHLGACFNLIGSLLFNWNTMLMFDTANHDSVWYEYNLIYVLSGGLGSVFFALGAIAEGEHNDWREMKNAKKPEIQMAILNFVGSILFLLAYVTEYNHFPSHHEDALVWLVATPFTVGSAFFFVGSWMSLILWKQQNFGLGYARHIVGRSHVRVDWKQQVMMMIYIGSICMQWERLGICFAYDWGYYHNVYLLEIIFRLLVYHGIMMLMSALHTTPNRPPYGMLLYGMRMICIYAFICDIYLLRIESVDPNL</sequence>
<name>A0A9W7LC92_9STRA</name>
<evidence type="ECO:0000256" key="1">
    <source>
        <dbReference type="SAM" id="Phobius"/>
    </source>
</evidence>
<feature type="transmembrane region" description="Helical" evidence="1">
    <location>
        <begin position="108"/>
        <end position="133"/>
    </location>
</feature>
<dbReference type="EMBL" id="BRYA01000214">
    <property type="protein sequence ID" value="GMI44381.1"/>
    <property type="molecule type" value="Genomic_DNA"/>
</dbReference>
<dbReference type="OrthoDB" id="194593at2759"/>
<feature type="transmembrane region" description="Helical" evidence="1">
    <location>
        <begin position="65"/>
        <end position="88"/>
    </location>
</feature>
<keyword evidence="1" id="KW-1133">Transmembrane helix</keyword>
<keyword evidence="3" id="KW-1185">Reference proteome</keyword>
<feature type="transmembrane region" description="Helical" evidence="1">
    <location>
        <begin position="145"/>
        <end position="172"/>
    </location>
</feature>
<accession>A0A9W7LC92</accession>
<evidence type="ECO:0000313" key="3">
    <source>
        <dbReference type="Proteomes" id="UP001165065"/>
    </source>
</evidence>
<dbReference type="Proteomes" id="UP001165065">
    <property type="component" value="Unassembled WGS sequence"/>
</dbReference>
<organism evidence="2 3">
    <name type="scientific">Triparma columacea</name>
    <dbReference type="NCBI Taxonomy" id="722753"/>
    <lineage>
        <taxon>Eukaryota</taxon>
        <taxon>Sar</taxon>
        <taxon>Stramenopiles</taxon>
        <taxon>Ochrophyta</taxon>
        <taxon>Bolidophyceae</taxon>
        <taxon>Parmales</taxon>
        <taxon>Triparmaceae</taxon>
        <taxon>Triparma</taxon>
    </lineage>
</organism>
<keyword evidence="1" id="KW-0472">Membrane</keyword>
<feature type="transmembrane region" description="Helical" evidence="1">
    <location>
        <begin position="192"/>
        <end position="211"/>
    </location>
</feature>
<feature type="transmembrane region" description="Helical" evidence="1">
    <location>
        <begin position="260"/>
        <end position="287"/>
    </location>
</feature>
<feature type="transmembrane region" description="Helical" evidence="1">
    <location>
        <begin position="378"/>
        <end position="397"/>
    </location>
</feature>
<comment type="caution">
    <text evidence="2">The sequence shown here is derived from an EMBL/GenBank/DDBJ whole genome shotgun (WGS) entry which is preliminary data.</text>
</comment>
<dbReference type="AlphaFoldDB" id="A0A9W7LC92"/>
<feature type="transmembrane region" description="Helical" evidence="1">
    <location>
        <begin position="232"/>
        <end position="248"/>
    </location>
</feature>
<keyword evidence="1" id="KW-0812">Transmembrane</keyword>